<dbReference type="EMBL" id="HF935578">
    <property type="protein sequence ID" value="CCX10957.1"/>
    <property type="molecule type" value="Genomic_DNA"/>
</dbReference>
<accession>U4L3B0</accession>
<name>U4L3B0_PYROM</name>
<reference evidence="1 2" key="1">
    <citation type="journal article" date="2013" name="PLoS Genet.">
        <title>The genome and development-dependent transcriptomes of Pyronema confluens: a window into fungal evolution.</title>
        <authorList>
            <person name="Traeger S."/>
            <person name="Altegoer F."/>
            <person name="Freitag M."/>
            <person name="Gabaldon T."/>
            <person name="Kempken F."/>
            <person name="Kumar A."/>
            <person name="Marcet-Houben M."/>
            <person name="Poggeler S."/>
            <person name="Stajich J.E."/>
            <person name="Nowrousian M."/>
        </authorList>
    </citation>
    <scope>NUCLEOTIDE SEQUENCE [LARGE SCALE GENOMIC DNA]</scope>
    <source>
        <strain evidence="2">CBS 100304</strain>
        <tissue evidence="1">Vegetative mycelium</tissue>
    </source>
</reference>
<organism evidence="1 2">
    <name type="scientific">Pyronema omphalodes (strain CBS 100304)</name>
    <name type="common">Pyronema confluens</name>
    <dbReference type="NCBI Taxonomy" id="1076935"/>
    <lineage>
        <taxon>Eukaryota</taxon>
        <taxon>Fungi</taxon>
        <taxon>Dikarya</taxon>
        <taxon>Ascomycota</taxon>
        <taxon>Pezizomycotina</taxon>
        <taxon>Pezizomycetes</taxon>
        <taxon>Pezizales</taxon>
        <taxon>Pyronemataceae</taxon>
        <taxon>Pyronema</taxon>
    </lineage>
</organism>
<dbReference type="AlphaFoldDB" id="U4L3B0"/>
<evidence type="ECO:0000313" key="1">
    <source>
        <dbReference type="EMBL" id="CCX10957.1"/>
    </source>
</evidence>
<protein>
    <submittedName>
        <fullName evidence="1">Uncharacterized protein</fullName>
    </submittedName>
</protein>
<keyword evidence="2" id="KW-1185">Reference proteome</keyword>
<proteinExistence type="predicted"/>
<sequence>MRRDQMSVANLLSTTTFSGIRTLACSFSRPVKLLRLSIRLFFPQHTPPPHDTLTTPTHHPR</sequence>
<gene>
    <name evidence="1" type="ORF">PCON_10551</name>
</gene>
<dbReference type="Proteomes" id="UP000018144">
    <property type="component" value="Unassembled WGS sequence"/>
</dbReference>
<evidence type="ECO:0000313" key="2">
    <source>
        <dbReference type="Proteomes" id="UP000018144"/>
    </source>
</evidence>